<gene>
    <name evidence="2" type="ORF">A3D72_00675</name>
</gene>
<proteinExistence type="predicted"/>
<keyword evidence="1" id="KW-0812">Transmembrane</keyword>
<comment type="caution">
    <text evidence="2">The sequence shown here is derived from an EMBL/GenBank/DDBJ whole genome shotgun (WGS) entry which is preliminary data.</text>
</comment>
<accession>A0A1F7U304</accession>
<feature type="transmembrane region" description="Helical" evidence="1">
    <location>
        <begin position="262"/>
        <end position="285"/>
    </location>
</feature>
<name>A0A1F7U304_9BACT</name>
<feature type="transmembrane region" description="Helical" evidence="1">
    <location>
        <begin position="166"/>
        <end position="196"/>
    </location>
</feature>
<evidence type="ECO:0008006" key="4">
    <source>
        <dbReference type="Google" id="ProtNLM"/>
    </source>
</evidence>
<evidence type="ECO:0000313" key="3">
    <source>
        <dbReference type="Proteomes" id="UP000176303"/>
    </source>
</evidence>
<feature type="transmembrane region" description="Helical" evidence="1">
    <location>
        <begin position="222"/>
        <end position="255"/>
    </location>
</feature>
<dbReference type="Proteomes" id="UP000176303">
    <property type="component" value="Unassembled WGS sequence"/>
</dbReference>
<feature type="transmembrane region" description="Helical" evidence="1">
    <location>
        <begin position="76"/>
        <end position="97"/>
    </location>
</feature>
<reference evidence="2 3" key="1">
    <citation type="journal article" date="2016" name="Nat. Commun.">
        <title>Thousands of microbial genomes shed light on interconnected biogeochemical processes in an aquifer system.</title>
        <authorList>
            <person name="Anantharaman K."/>
            <person name="Brown C.T."/>
            <person name="Hug L.A."/>
            <person name="Sharon I."/>
            <person name="Castelle C.J."/>
            <person name="Probst A.J."/>
            <person name="Thomas B.C."/>
            <person name="Singh A."/>
            <person name="Wilkins M.J."/>
            <person name="Karaoz U."/>
            <person name="Brodie E.L."/>
            <person name="Williams K.H."/>
            <person name="Hubbard S.S."/>
            <person name="Banfield J.F."/>
        </authorList>
    </citation>
    <scope>NUCLEOTIDE SEQUENCE [LARGE SCALE GENOMIC DNA]</scope>
</reference>
<organism evidence="2 3">
    <name type="scientific">Candidatus Uhrbacteria bacterium RIFCSPHIGHO2_02_FULL_57_19</name>
    <dbReference type="NCBI Taxonomy" id="1802391"/>
    <lineage>
        <taxon>Bacteria</taxon>
        <taxon>Candidatus Uhriibacteriota</taxon>
    </lineage>
</organism>
<feature type="transmembrane region" description="Helical" evidence="1">
    <location>
        <begin position="137"/>
        <end position="159"/>
    </location>
</feature>
<feature type="transmembrane region" description="Helical" evidence="1">
    <location>
        <begin position="15"/>
        <end position="35"/>
    </location>
</feature>
<dbReference type="EMBL" id="MGDZ01000055">
    <property type="protein sequence ID" value="OGL72660.1"/>
    <property type="molecule type" value="Genomic_DNA"/>
</dbReference>
<keyword evidence="1" id="KW-1133">Transmembrane helix</keyword>
<evidence type="ECO:0000313" key="2">
    <source>
        <dbReference type="EMBL" id="OGL72660.1"/>
    </source>
</evidence>
<keyword evidence="1" id="KW-0472">Membrane</keyword>
<dbReference type="AlphaFoldDB" id="A0A1F7U304"/>
<protein>
    <recommendedName>
        <fullName evidence="4">Glycerophosphoryl diester phosphodiesterase membrane domain-containing protein</fullName>
    </recommendedName>
</protein>
<evidence type="ECO:0000256" key="1">
    <source>
        <dbReference type="SAM" id="Phobius"/>
    </source>
</evidence>
<sequence length="323" mass="35200">MIADAWRLSWRHKFLWIYGFFASVLASGGVYDVIYRGWNDATVRRIFRTLPDASLPSIPAALNSAWKTSGLAFPPLWAIAALAVAIIVGAALLWASVISQGALISAGGALRRGKTPDSRDVFRAGLARFWPVLGINFLSRFLSAVALFLTALPVGALLLEQSPRAAILYIISFLAFVPFALIVALLTFFALAAVVVGKLPFLRALTSAWATFSRHWLVSLEMAFVILAIDILLAVAVVIGLFVLILPFAFLLLMVQLVGTKVSLLLVLVLAAIALLSFIIAAGSFTSTFRYAAWTALYLRLEERGGTPKIIRLIRAIPHYLHH</sequence>